<accession>A0A068F903</accession>
<protein>
    <submittedName>
        <fullName evidence="1">Uncharacterized protein</fullName>
    </submittedName>
</protein>
<keyword evidence="2" id="KW-1185">Reference proteome</keyword>
<reference evidence="1 2" key="1">
    <citation type="submission" date="2014-03" db="EMBL/GenBank/DDBJ databases">
        <authorList>
            <person name="Yoder B.A."/>
            <person name="Colicchio M.A."/>
            <person name="Schafer C.E."/>
            <person name="Abrahim M.R."/>
            <person name="Adkins N.L."/>
            <person name="Burke K.A."/>
            <person name="Churilla B.M."/>
            <person name="Cohen K.L."/>
            <person name="Fasoranti T.O."/>
            <person name="Genkil J.S."/>
            <person name="Kramer Z.J."/>
            <person name="Prout A.K."/>
            <person name="Schwarz A.G."/>
            <person name="Tish M."/>
            <person name="Vispute N."/>
            <person name="Wilkes K.E."/>
            <person name="Williams C.R."/>
            <person name="Xiao X."/>
            <person name="Yu V.J."/>
            <person name="Lapin J.S."/>
            <person name="Ott C.T."/>
            <person name="Walburn T.D."/>
            <person name="Bradley K.W."/>
            <person name="Clarke D.Q."/>
            <person name="Lewis M.F."/>
            <person name="Barker L.P."/>
            <person name="Bailey C."/>
            <person name="Asai D.J."/>
            <person name="Bowman C.A."/>
            <person name="Russell D.A."/>
            <person name="Pope W.H."/>
            <person name="Jacobs-Sera D."/>
            <person name="Hendrix R.W."/>
            <person name="Hatfull G.F."/>
        </authorList>
    </citation>
    <scope>NUCLEOTIDE SEQUENCE [LARGE SCALE GENOMIC DNA]</scope>
</reference>
<name>A0A068F903_9CAUD</name>
<dbReference type="RefSeq" id="YP_009124918.1">
    <property type="nucleotide sequence ID" value="NC_026590.1"/>
</dbReference>
<sequence length="52" mass="5652">MDLPIGTILLSPDKGTVAVRGYGGFDEPAWFSIDTGEGLNNPTEDWTVVRGW</sequence>
<evidence type="ECO:0000313" key="1">
    <source>
        <dbReference type="EMBL" id="AID58995.1"/>
    </source>
</evidence>
<organism evidence="1 2">
    <name type="scientific">Mycobacterium phage Gaia</name>
    <dbReference type="NCBI Taxonomy" id="1486472"/>
    <lineage>
        <taxon>Viruses</taxon>
        <taxon>Duplodnaviria</taxon>
        <taxon>Heunggongvirae</taxon>
        <taxon>Uroviricota</taxon>
        <taxon>Caudoviricetes</taxon>
        <taxon>Gaiavirus</taxon>
        <taxon>Gaiavirus gaia</taxon>
    </lineage>
</organism>
<dbReference type="KEGG" id="vg:23679685"/>
<gene>
    <name evidence="1" type="primary">179</name>
    <name evidence="1" type="ORF">PBI_GAIA_179</name>
</gene>
<dbReference type="EMBL" id="KJ567043">
    <property type="protein sequence ID" value="AID58995.1"/>
    <property type="molecule type" value="Genomic_DNA"/>
</dbReference>
<evidence type="ECO:0000313" key="2">
    <source>
        <dbReference type="Proteomes" id="UP000027491"/>
    </source>
</evidence>
<dbReference type="Proteomes" id="UP000027491">
    <property type="component" value="Segment"/>
</dbReference>
<proteinExistence type="predicted"/>
<dbReference type="GeneID" id="23679685"/>